<dbReference type="PaxDb" id="6945-B7PY66"/>
<dbReference type="Pfam" id="PF00067">
    <property type="entry name" value="p450"/>
    <property type="match status" value="1"/>
</dbReference>
<evidence type="ECO:0000256" key="10">
    <source>
        <dbReference type="ARBA" id="ARBA00023004"/>
    </source>
</evidence>
<evidence type="ECO:0000256" key="4">
    <source>
        <dbReference type="ARBA" id="ARBA00010617"/>
    </source>
</evidence>
<keyword evidence="10" id="KW-0408">Iron</keyword>
<keyword evidence="7" id="KW-0256">Endoplasmic reticulum</keyword>
<comment type="similarity">
    <text evidence="4">Belongs to the cytochrome P450 family.</text>
</comment>
<dbReference type="InterPro" id="IPR036396">
    <property type="entry name" value="Cyt_P450_sf"/>
</dbReference>
<dbReference type="VEuPathDB" id="VectorBase:ISCW009986"/>
<dbReference type="HOGENOM" id="CLU_2645061_0_0_1"/>
<dbReference type="GO" id="GO:0005789">
    <property type="term" value="C:endoplasmic reticulum membrane"/>
    <property type="evidence" value="ECO:0007669"/>
    <property type="project" value="UniProtKB-SubCell"/>
</dbReference>
<reference evidence="13 15" key="1">
    <citation type="submission" date="2008-03" db="EMBL/GenBank/DDBJ databases">
        <title>Annotation of Ixodes scapularis.</title>
        <authorList>
            <consortium name="Ixodes scapularis Genome Project Consortium"/>
            <person name="Caler E."/>
            <person name="Hannick L.I."/>
            <person name="Bidwell S."/>
            <person name="Joardar V."/>
            <person name="Thiagarajan M."/>
            <person name="Amedeo P."/>
            <person name="Galinsky K.J."/>
            <person name="Schobel S."/>
            <person name="Inman J."/>
            <person name="Hostetler J."/>
            <person name="Miller J."/>
            <person name="Hammond M."/>
            <person name="Megy K."/>
            <person name="Lawson D."/>
            <person name="Kodira C."/>
            <person name="Sutton G."/>
            <person name="Meyer J."/>
            <person name="Hill C.A."/>
            <person name="Birren B."/>
            <person name="Nene V."/>
            <person name="Collins F."/>
            <person name="Alarcon-Chaidez F."/>
            <person name="Wikel S."/>
            <person name="Strausberg R."/>
        </authorList>
    </citation>
    <scope>NUCLEOTIDE SEQUENCE [LARGE SCALE GENOMIC DNA]</scope>
    <source>
        <strain evidence="15">Wikel</strain>
        <strain evidence="13">Wikel colony</strain>
    </source>
</reference>
<evidence type="ECO:0000256" key="1">
    <source>
        <dbReference type="ARBA" id="ARBA00001971"/>
    </source>
</evidence>
<evidence type="ECO:0000256" key="3">
    <source>
        <dbReference type="ARBA" id="ARBA00004406"/>
    </source>
</evidence>
<dbReference type="PRINTS" id="PR00359">
    <property type="entry name" value="BP450"/>
</dbReference>
<keyword evidence="6" id="KW-0479">Metal-binding</keyword>
<dbReference type="EC" id="1.14.14.1" evidence="13"/>
<dbReference type="PANTHER" id="PTHR24292:SF102">
    <property type="entry name" value="CYTOCHROME P450 FAMILY-RELATED"/>
    <property type="match status" value="1"/>
</dbReference>
<dbReference type="STRING" id="6945.B7PY66"/>
<dbReference type="AlphaFoldDB" id="B7PY66"/>
<name>B7PY66_IXOSC</name>
<evidence type="ECO:0000313" key="14">
    <source>
        <dbReference type="EnsemblMetazoa" id="ISCW009986-PA"/>
    </source>
</evidence>
<reference evidence="14" key="2">
    <citation type="submission" date="2020-05" db="UniProtKB">
        <authorList>
            <consortium name="EnsemblMetazoa"/>
        </authorList>
    </citation>
    <scope>IDENTIFICATION</scope>
    <source>
        <strain evidence="14">wikel</strain>
    </source>
</reference>
<dbReference type="Gene3D" id="1.10.630.10">
    <property type="entry name" value="Cytochrome P450"/>
    <property type="match status" value="1"/>
</dbReference>
<keyword evidence="15" id="KW-1185">Reference proteome</keyword>
<dbReference type="GO" id="GO:0020037">
    <property type="term" value="F:heme binding"/>
    <property type="evidence" value="ECO:0007669"/>
    <property type="project" value="InterPro"/>
</dbReference>
<evidence type="ECO:0000313" key="13">
    <source>
        <dbReference type="EMBL" id="EEC11538.1"/>
    </source>
</evidence>
<feature type="non-terminal residue" evidence="13">
    <location>
        <position position="77"/>
    </location>
</feature>
<evidence type="ECO:0000313" key="15">
    <source>
        <dbReference type="Proteomes" id="UP000001555"/>
    </source>
</evidence>
<evidence type="ECO:0000256" key="5">
    <source>
        <dbReference type="ARBA" id="ARBA00022617"/>
    </source>
</evidence>
<dbReference type="InterPro" id="IPR001128">
    <property type="entry name" value="Cyt_P450"/>
</dbReference>
<keyword evidence="9 13" id="KW-0560">Oxidoreductase</keyword>
<proteinExistence type="inferred from homology"/>
<dbReference type="EMBL" id="DS818265">
    <property type="protein sequence ID" value="EEC11538.1"/>
    <property type="molecule type" value="Genomic_DNA"/>
</dbReference>
<keyword evidence="12" id="KW-0472">Membrane</keyword>
<evidence type="ECO:0000256" key="6">
    <source>
        <dbReference type="ARBA" id="ARBA00022723"/>
    </source>
</evidence>
<evidence type="ECO:0000256" key="8">
    <source>
        <dbReference type="ARBA" id="ARBA00022848"/>
    </source>
</evidence>
<evidence type="ECO:0000256" key="9">
    <source>
        <dbReference type="ARBA" id="ARBA00023002"/>
    </source>
</evidence>
<sequence>GCLDYDTTIHKLKYTTQVMNETLRLYPPSLTFHTRTAKNSFEYKGTTFKAGTCIMAPVMQLHRDPQYWTDPNKFDPD</sequence>
<dbReference type="VEuPathDB" id="VectorBase:ISCI009986"/>
<evidence type="ECO:0000256" key="12">
    <source>
        <dbReference type="ARBA" id="ARBA00023136"/>
    </source>
</evidence>
<accession>B7PY66</accession>
<evidence type="ECO:0000256" key="2">
    <source>
        <dbReference type="ARBA" id="ARBA00004174"/>
    </source>
</evidence>
<evidence type="ECO:0000256" key="11">
    <source>
        <dbReference type="ARBA" id="ARBA00023033"/>
    </source>
</evidence>
<evidence type="ECO:0000256" key="7">
    <source>
        <dbReference type="ARBA" id="ARBA00022824"/>
    </source>
</evidence>
<gene>
    <name evidence="13" type="ORF">IscW_ISCW009986</name>
</gene>
<feature type="non-terminal residue" evidence="13">
    <location>
        <position position="1"/>
    </location>
</feature>
<comment type="cofactor">
    <cofactor evidence="1">
        <name>heme</name>
        <dbReference type="ChEBI" id="CHEBI:30413"/>
    </cofactor>
</comment>
<protein>
    <submittedName>
        <fullName evidence="13 14">Cytochrome P450, putative</fullName>
        <ecNumber evidence="13">1.14.14.1</ecNumber>
    </submittedName>
</protein>
<keyword evidence="8" id="KW-0492">Microsome</keyword>
<keyword evidence="5" id="KW-0349">Heme</keyword>
<dbReference type="GO" id="GO:0005506">
    <property type="term" value="F:iron ion binding"/>
    <property type="evidence" value="ECO:0007669"/>
    <property type="project" value="InterPro"/>
</dbReference>
<keyword evidence="11" id="KW-0503">Monooxygenase</keyword>
<dbReference type="InterPro" id="IPR002397">
    <property type="entry name" value="Cyt_P450_B"/>
</dbReference>
<dbReference type="Proteomes" id="UP000001555">
    <property type="component" value="Unassembled WGS sequence"/>
</dbReference>
<dbReference type="EnsemblMetazoa" id="ISCW009986-RA">
    <property type="protein sequence ID" value="ISCW009986-PA"/>
    <property type="gene ID" value="ISCW009986"/>
</dbReference>
<dbReference type="SUPFAM" id="SSF48264">
    <property type="entry name" value="Cytochrome P450"/>
    <property type="match status" value="1"/>
</dbReference>
<dbReference type="InterPro" id="IPR050476">
    <property type="entry name" value="Insect_CytP450_Detox"/>
</dbReference>
<dbReference type="PANTHER" id="PTHR24292">
    <property type="entry name" value="CYTOCHROME P450"/>
    <property type="match status" value="1"/>
</dbReference>
<organism>
    <name type="scientific">Ixodes scapularis</name>
    <name type="common">Black-legged tick</name>
    <name type="synonym">Deer tick</name>
    <dbReference type="NCBI Taxonomy" id="6945"/>
    <lineage>
        <taxon>Eukaryota</taxon>
        <taxon>Metazoa</taxon>
        <taxon>Ecdysozoa</taxon>
        <taxon>Arthropoda</taxon>
        <taxon>Chelicerata</taxon>
        <taxon>Arachnida</taxon>
        <taxon>Acari</taxon>
        <taxon>Parasitiformes</taxon>
        <taxon>Ixodida</taxon>
        <taxon>Ixodoidea</taxon>
        <taxon>Ixodidae</taxon>
        <taxon>Ixodinae</taxon>
        <taxon>Ixodes</taxon>
    </lineage>
</organism>
<dbReference type="GO" id="GO:0016712">
    <property type="term" value="F:oxidoreductase activity, acting on paired donors, with incorporation or reduction of molecular oxygen, reduced flavin or flavoprotein as one donor, and incorporation of one atom of oxygen"/>
    <property type="evidence" value="ECO:0007669"/>
    <property type="project" value="UniProtKB-EC"/>
</dbReference>
<dbReference type="EMBL" id="ABJB010029417">
    <property type="status" value="NOT_ANNOTATED_CDS"/>
    <property type="molecule type" value="Genomic_DNA"/>
</dbReference>
<comment type="subcellular location">
    <subcellularLocation>
        <location evidence="3">Endoplasmic reticulum membrane</location>
        <topology evidence="3">Peripheral membrane protein</topology>
    </subcellularLocation>
    <subcellularLocation>
        <location evidence="2">Microsome membrane</location>
        <topology evidence="2">Peripheral membrane protein</topology>
    </subcellularLocation>
</comment>